<dbReference type="PANTHER" id="PTHR45629:SF7">
    <property type="entry name" value="DNA EXCISION REPAIR PROTEIN ERCC-6-RELATED"/>
    <property type="match status" value="1"/>
</dbReference>
<comment type="subcellular location">
    <subcellularLocation>
        <location evidence="1">Nucleus</location>
    </subcellularLocation>
</comment>
<feature type="compositionally biased region" description="Acidic residues" evidence="6">
    <location>
        <begin position="83"/>
        <end position="96"/>
    </location>
</feature>
<organism evidence="9 10">
    <name type="scientific">Piloderma croceum (strain F 1598)</name>
    <dbReference type="NCBI Taxonomy" id="765440"/>
    <lineage>
        <taxon>Eukaryota</taxon>
        <taxon>Fungi</taxon>
        <taxon>Dikarya</taxon>
        <taxon>Basidiomycota</taxon>
        <taxon>Agaricomycotina</taxon>
        <taxon>Agaricomycetes</taxon>
        <taxon>Agaricomycetidae</taxon>
        <taxon>Atheliales</taxon>
        <taxon>Atheliaceae</taxon>
        <taxon>Piloderma</taxon>
    </lineage>
</organism>
<dbReference type="HOGENOM" id="CLU_000315_4_3_1"/>
<feature type="domain" description="Helicase C-terminal" evidence="8">
    <location>
        <begin position="526"/>
        <end position="681"/>
    </location>
</feature>
<evidence type="ECO:0000313" key="10">
    <source>
        <dbReference type="Proteomes" id="UP000054166"/>
    </source>
</evidence>
<dbReference type="Proteomes" id="UP000054166">
    <property type="component" value="Unassembled WGS sequence"/>
</dbReference>
<evidence type="ECO:0000256" key="4">
    <source>
        <dbReference type="ARBA" id="ARBA00022840"/>
    </source>
</evidence>
<dbReference type="InterPro" id="IPR038718">
    <property type="entry name" value="SNF2-like_sf"/>
</dbReference>
<evidence type="ECO:0000256" key="5">
    <source>
        <dbReference type="ARBA" id="ARBA00023242"/>
    </source>
</evidence>
<dbReference type="OrthoDB" id="413460at2759"/>
<proteinExistence type="predicted"/>
<evidence type="ECO:0000259" key="8">
    <source>
        <dbReference type="PROSITE" id="PS51194"/>
    </source>
</evidence>
<dbReference type="InterPro" id="IPR014001">
    <property type="entry name" value="Helicase_ATP-bd"/>
</dbReference>
<dbReference type="InterPro" id="IPR049730">
    <property type="entry name" value="SNF2/RAD54-like_C"/>
</dbReference>
<dbReference type="PROSITE" id="PS51192">
    <property type="entry name" value="HELICASE_ATP_BIND_1"/>
    <property type="match status" value="1"/>
</dbReference>
<reference evidence="10" key="2">
    <citation type="submission" date="2015-01" db="EMBL/GenBank/DDBJ databases">
        <title>Evolutionary Origins and Diversification of the Mycorrhizal Mutualists.</title>
        <authorList>
            <consortium name="DOE Joint Genome Institute"/>
            <consortium name="Mycorrhizal Genomics Consortium"/>
            <person name="Kohler A."/>
            <person name="Kuo A."/>
            <person name="Nagy L.G."/>
            <person name="Floudas D."/>
            <person name="Copeland A."/>
            <person name="Barry K.W."/>
            <person name="Cichocki N."/>
            <person name="Veneault-Fourrey C."/>
            <person name="LaButti K."/>
            <person name="Lindquist E.A."/>
            <person name="Lipzen A."/>
            <person name="Lundell T."/>
            <person name="Morin E."/>
            <person name="Murat C."/>
            <person name="Riley R."/>
            <person name="Ohm R."/>
            <person name="Sun H."/>
            <person name="Tunlid A."/>
            <person name="Henrissat B."/>
            <person name="Grigoriev I.V."/>
            <person name="Hibbett D.S."/>
            <person name="Martin F."/>
        </authorList>
    </citation>
    <scope>NUCLEOTIDE SEQUENCE [LARGE SCALE GENOMIC DNA]</scope>
    <source>
        <strain evidence="10">F 1598</strain>
    </source>
</reference>
<sequence length="904" mass="101796">MISKTFLQLLGTATPNKQDDSATESDTEDDDAPPYIPPKRKSPASANQPPSKRIKPSAPVDDSATESDSDAPSPLSKTKPAEDPDSPTESESDSDLPADKRLKPRPGFPLGPGQTPLGAFVLDHEQGIMVPAAINTYLREYQRDGVRFFWNQYQKGLGGLLGDDMGLGKTIQVISFLSAIMRKHGDERDLDRRHNHISDLQDEKAYRKKGILPKANATWPTCLIIAPATVVGNWEREFETWGYFEVGIYNGSKDIRKEVLKDFKMGRLDVVVTSFELALRDIALLDDLPWSLVIVDEVHRVKNANSGTTKAFHQFQSQLRFGLTGTAIQNNYTELWTILDWTNPKKLGTRAQWNGFVVQPLTIGQSVKATEEQRVRGINVAMILRDKVLPNFFKRRTKDIIKNQLPEKHDHVVFCPLTSTQIAVYKRILAMEPVQNLLHKDDPCPCGSGNVRKRCCHPYDASDMLSYMSVLIKISNHLLLILPAPTDTPEQRDRHKTLCTFAFPDNSAPMYGQAELQPQYCGKWAILENLLQEWHQDPTNKILIFTKSIKLLSMLAFHLKNKSYGFLQLDGSVPMAARMPMIDEFHENPDIFIFLISTLAGGTGLNLTGANKVVIFDPNWNPAHDLQAMDRAYRFGQTRDVSVFRLLGAGSVEELIYARQLYKQQQMTIGYDASIQTRYFEGVQNDKARQGELFGIKNIFRLHEDTLATKTAIEKANILELDWAMANMDSKTSKKKDKKKKDELAFEADIKASKEDNDLRGLGAFLFDEGPSITSQQDDIQKSLNAIGAYTHLNNLQLLPTGVEEARYGKASKKRRKPGQKRGSGRGAARSKSPQPVWPPVRKKHRPPPSPQTKLSNRQEALIELGMIRSPAHLAEFAQDFNRKSEEDQQEILRMLDDHAAKNM</sequence>
<evidence type="ECO:0000313" key="9">
    <source>
        <dbReference type="EMBL" id="KIM81940.1"/>
    </source>
</evidence>
<dbReference type="GO" id="GO:0005524">
    <property type="term" value="F:ATP binding"/>
    <property type="evidence" value="ECO:0007669"/>
    <property type="project" value="InterPro"/>
</dbReference>
<dbReference type="SUPFAM" id="SSF52540">
    <property type="entry name" value="P-loop containing nucleoside triphosphate hydrolases"/>
    <property type="match status" value="2"/>
</dbReference>
<gene>
    <name evidence="9" type="ORF">PILCRDRAFT_479877</name>
</gene>
<keyword evidence="4" id="KW-0067">ATP-binding</keyword>
<feature type="domain" description="Helicase ATP-binding" evidence="7">
    <location>
        <begin position="150"/>
        <end position="345"/>
    </location>
</feature>
<evidence type="ECO:0000259" key="7">
    <source>
        <dbReference type="PROSITE" id="PS51192"/>
    </source>
</evidence>
<dbReference type="Gene3D" id="3.40.50.10810">
    <property type="entry name" value="Tandem AAA-ATPase domain"/>
    <property type="match status" value="1"/>
</dbReference>
<dbReference type="STRING" id="765440.A0A0C3FB80"/>
<dbReference type="FunFam" id="3.40.50.10810:FF:000019">
    <property type="entry name" value="DNA excision repair protein ERCC-6-like 2 isoform X1"/>
    <property type="match status" value="1"/>
</dbReference>
<keyword evidence="3" id="KW-0378">Hydrolase</keyword>
<feature type="compositionally biased region" description="Basic residues" evidence="6">
    <location>
        <begin position="810"/>
        <end position="824"/>
    </location>
</feature>
<dbReference type="InParanoid" id="A0A0C3FB80"/>
<dbReference type="Gene3D" id="3.40.50.300">
    <property type="entry name" value="P-loop containing nucleotide triphosphate hydrolases"/>
    <property type="match status" value="1"/>
</dbReference>
<reference evidence="9 10" key="1">
    <citation type="submission" date="2014-04" db="EMBL/GenBank/DDBJ databases">
        <authorList>
            <consortium name="DOE Joint Genome Institute"/>
            <person name="Kuo A."/>
            <person name="Tarkka M."/>
            <person name="Buscot F."/>
            <person name="Kohler A."/>
            <person name="Nagy L.G."/>
            <person name="Floudas D."/>
            <person name="Copeland A."/>
            <person name="Barry K.W."/>
            <person name="Cichocki N."/>
            <person name="Veneault-Fourrey C."/>
            <person name="LaButti K."/>
            <person name="Lindquist E.A."/>
            <person name="Lipzen A."/>
            <person name="Lundell T."/>
            <person name="Morin E."/>
            <person name="Murat C."/>
            <person name="Sun H."/>
            <person name="Tunlid A."/>
            <person name="Henrissat B."/>
            <person name="Grigoriev I.V."/>
            <person name="Hibbett D.S."/>
            <person name="Martin F."/>
            <person name="Nordberg H.P."/>
            <person name="Cantor M.N."/>
            <person name="Hua S.X."/>
        </authorList>
    </citation>
    <scope>NUCLEOTIDE SEQUENCE [LARGE SCALE GENOMIC DNA]</scope>
    <source>
        <strain evidence="9 10">F 1598</strain>
    </source>
</reference>
<dbReference type="PROSITE" id="PS00690">
    <property type="entry name" value="DEAH_ATP_HELICASE"/>
    <property type="match status" value="1"/>
</dbReference>
<dbReference type="InterPro" id="IPR002464">
    <property type="entry name" value="DNA/RNA_helicase_DEAH_CS"/>
</dbReference>
<feature type="region of interest" description="Disordered" evidence="6">
    <location>
        <begin position="1"/>
        <end position="116"/>
    </location>
</feature>
<evidence type="ECO:0000256" key="3">
    <source>
        <dbReference type="ARBA" id="ARBA00022801"/>
    </source>
</evidence>
<feature type="compositionally biased region" description="Acidic residues" evidence="6">
    <location>
        <begin position="21"/>
        <end position="32"/>
    </location>
</feature>
<dbReference type="PANTHER" id="PTHR45629">
    <property type="entry name" value="SNF2/RAD54 FAMILY MEMBER"/>
    <property type="match status" value="1"/>
</dbReference>
<dbReference type="InterPro" id="IPR050496">
    <property type="entry name" value="SNF2_RAD54_helicase_repair"/>
</dbReference>
<dbReference type="InterPro" id="IPR027417">
    <property type="entry name" value="P-loop_NTPase"/>
</dbReference>
<dbReference type="Pfam" id="PF00176">
    <property type="entry name" value="SNF2-rel_dom"/>
    <property type="match status" value="1"/>
</dbReference>
<dbReference type="Pfam" id="PF00271">
    <property type="entry name" value="Helicase_C"/>
    <property type="match status" value="1"/>
</dbReference>
<keyword evidence="2" id="KW-0547">Nucleotide-binding</keyword>
<dbReference type="SMART" id="SM00487">
    <property type="entry name" value="DEXDc"/>
    <property type="match status" value="1"/>
</dbReference>
<dbReference type="InterPro" id="IPR000330">
    <property type="entry name" value="SNF2_N"/>
</dbReference>
<dbReference type="GO" id="GO:0005634">
    <property type="term" value="C:nucleus"/>
    <property type="evidence" value="ECO:0007669"/>
    <property type="project" value="UniProtKB-SubCell"/>
</dbReference>
<dbReference type="EMBL" id="KN832996">
    <property type="protein sequence ID" value="KIM81940.1"/>
    <property type="molecule type" value="Genomic_DNA"/>
</dbReference>
<evidence type="ECO:0000256" key="1">
    <source>
        <dbReference type="ARBA" id="ARBA00004123"/>
    </source>
</evidence>
<accession>A0A0C3FB80</accession>
<dbReference type="PROSITE" id="PS51194">
    <property type="entry name" value="HELICASE_CTER"/>
    <property type="match status" value="1"/>
</dbReference>
<dbReference type="SMART" id="SM00490">
    <property type="entry name" value="HELICc"/>
    <property type="match status" value="1"/>
</dbReference>
<dbReference type="InterPro" id="IPR001650">
    <property type="entry name" value="Helicase_C-like"/>
</dbReference>
<keyword evidence="10" id="KW-1185">Reference proteome</keyword>
<feature type="region of interest" description="Disordered" evidence="6">
    <location>
        <begin position="807"/>
        <end position="859"/>
    </location>
</feature>
<dbReference type="AlphaFoldDB" id="A0A0C3FB80"/>
<dbReference type="GO" id="GO:0016787">
    <property type="term" value="F:hydrolase activity"/>
    <property type="evidence" value="ECO:0007669"/>
    <property type="project" value="UniProtKB-KW"/>
</dbReference>
<keyword evidence="5" id="KW-0539">Nucleus</keyword>
<evidence type="ECO:0000256" key="6">
    <source>
        <dbReference type="SAM" id="MobiDB-lite"/>
    </source>
</evidence>
<evidence type="ECO:0000256" key="2">
    <source>
        <dbReference type="ARBA" id="ARBA00022741"/>
    </source>
</evidence>
<dbReference type="CDD" id="cd18793">
    <property type="entry name" value="SF2_C_SNF"/>
    <property type="match status" value="1"/>
</dbReference>
<name>A0A0C3FB80_PILCF</name>
<protein>
    <submittedName>
        <fullName evidence="9">Uncharacterized protein</fullName>
    </submittedName>
</protein>